<dbReference type="EMBL" id="CP046244">
    <property type="protein sequence ID" value="QGP91586.1"/>
    <property type="molecule type" value="Genomic_DNA"/>
</dbReference>
<accession>A0A6I5ZP84</accession>
<reference evidence="1 2" key="1">
    <citation type="submission" date="2019-11" db="EMBL/GenBank/DDBJ databases">
        <title>Genome sequence of Moorella glycerini DSM11254.</title>
        <authorList>
            <person name="Poehlein A."/>
            <person name="Boeer T."/>
            <person name="Daniel R."/>
        </authorList>
    </citation>
    <scope>NUCLEOTIDE SEQUENCE [LARGE SCALE GENOMIC DNA]</scope>
    <source>
        <strain evidence="1 2">DSM 11254</strain>
    </source>
</reference>
<dbReference type="Proteomes" id="UP000425916">
    <property type="component" value="Chromosome"/>
</dbReference>
<dbReference type="AlphaFoldDB" id="A0A6I5ZP84"/>
<keyword evidence="2" id="KW-1185">Reference proteome</keyword>
<sequence length="109" mass="12012">MDLGQIQETIIKGNWVMSCHARQRTGQRCISATDMIVALLTGEILEDYPEDPRGPSCLVLGHIPDGRSIHIVCSLDNDGTLIIITVYIPEPPKWINERSRGNAGGNKDD</sequence>
<name>A0A6I5ZP84_9FIRM</name>
<dbReference type="OrthoDB" id="964236at2"/>
<evidence type="ECO:0000313" key="1">
    <source>
        <dbReference type="EMBL" id="QGP91586.1"/>
    </source>
</evidence>
<proteinExistence type="predicted"/>
<dbReference type="InterPro" id="IPR025354">
    <property type="entry name" value="DUF4258"/>
</dbReference>
<organism evidence="1 2">
    <name type="scientific">Neomoorella glycerini</name>
    <dbReference type="NCBI Taxonomy" id="55779"/>
    <lineage>
        <taxon>Bacteria</taxon>
        <taxon>Bacillati</taxon>
        <taxon>Bacillota</taxon>
        <taxon>Clostridia</taxon>
        <taxon>Neomoorellales</taxon>
        <taxon>Neomoorellaceae</taxon>
        <taxon>Neomoorella</taxon>
    </lineage>
</organism>
<dbReference type="RefSeq" id="WP_156272157.1">
    <property type="nucleotide sequence ID" value="NZ_CP046244.1"/>
</dbReference>
<evidence type="ECO:0000313" key="2">
    <source>
        <dbReference type="Proteomes" id="UP000425916"/>
    </source>
</evidence>
<evidence type="ECO:0008006" key="3">
    <source>
        <dbReference type="Google" id="ProtNLM"/>
    </source>
</evidence>
<protein>
    <recommendedName>
        <fullName evidence="3">DUF4258 domain-containing protein</fullName>
    </recommendedName>
</protein>
<gene>
    <name evidence="1" type="ORF">MGLY_09220</name>
</gene>
<dbReference type="Pfam" id="PF14076">
    <property type="entry name" value="DUF4258"/>
    <property type="match status" value="1"/>
</dbReference>